<name>A0A843AFR4_METAZ</name>
<evidence type="ECO:0000313" key="2">
    <source>
        <dbReference type="EMBL" id="MBF4467905.1"/>
    </source>
</evidence>
<reference evidence="2" key="1">
    <citation type="submission" date="2020-10" db="EMBL/GenBank/DDBJ databases">
        <title>Dehalococcoides mccartyi of a TCE/Cr reducing biochatode.</title>
        <authorList>
            <person name="Matturro B."/>
        </authorList>
    </citation>
    <scope>NUCLEOTIDE SEQUENCE</scope>
    <source>
        <strain evidence="2">Bin4</strain>
    </source>
</reference>
<gene>
    <name evidence="2" type="ORF">ISP01_00730</name>
</gene>
<sequence>MKNQQTFLMKINKDLYMDSRGIYTIDFLFSIFLTLTIGIIVLNLIGNILEDQKTIEEDMGGRILIDNIANAINQVNSNNLGYIKEINIPNNISGKDFKITITHDEVVLELENKKADSALIPIRIANINLDSIEEVKIYPGNSYKIKKLLNNNNLTAIQIYNGY</sequence>
<dbReference type="EMBL" id="JADIIN010000006">
    <property type="protein sequence ID" value="MBF4467905.1"/>
    <property type="molecule type" value="Genomic_DNA"/>
</dbReference>
<feature type="transmembrane region" description="Helical" evidence="1">
    <location>
        <begin position="21"/>
        <end position="45"/>
    </location>
</feature>
<dbReference type="AlphaFoldDB" id="A0A843AFR4"/>
<protein>
    <submittedName>
        <fullName evidence="2">Uncharacterized protein</fullName>
    </submittedName>
</protein>
<comment type="caution">
    <text evidence="2">The sequence shown here is derived from an EMBL/GenBank/DDBJ whole genome shotgun (WGS) entry which is preliminary data.</text>
</comment>
<accession>A0A843AFR4</accession>
<organism evidence="2 3">
    <name type="scientific">Methanobrevibacter arboriphilus</name>
    <dbReference type="NCBI Taxonomy" id="39441"/>
    <lineage>
        <taxon>Archaea</taxon>
        <taxon>Methanobacteriati</taxon>
        <taxon>Methanobacteriota</taxon>
        <taxon>Methanomada group</taxon>
        <taxon>Methanobacteria</taxon>
        <taxon>Methanobacteriales</taxon>
        <taxon>Methanobacteriaceae</taxon>
        <taxon>Methanobrevibacter</taxon>
    </lineage>
</organism>
<evidence type="ECO:0000313" key="3">
    <source>
        <dbReference type="Proteomes" id="UP000658733"/>
    </source>
</evidence>
<keyword evidence="1" id="KW-0812">Transmembrane</keyword>
<keyword evidence="1" id="KW-0472">Membrane</keyword>
<proteinExistence type="predicted"/>
<keyword evidence="1" id="KW-1133">Transmembrane helix</keyword>
<evidence type="ECO:0000256" key="1">
    <source>
        <dbReference type="SAM" id="Phobius"/>
    </source>
</evidence>
<dbReference type="RefSeq" id="WP_278521586.1">
    <property type="nucleotide sequence ID" value="NZ_JADIIN010000006.1"/>
</dbReference>
<dbReference type="Proteomes" id="UP000658733">
    <property type="component" value="Unassembled WGS sequence"/>
</dbReference>